<sequence length="59" mass="6418">MATRNCGWMKFHKALDKGALGPGEKVAEGERGSVLFYRASYEERGGQVSGLGMVREVLS</sequence>
<proteinExistence type="predicted"/>
<dbReference type="Proteomes" id="UP000297452">
    <property type="component" value="Unassembled WGS sequence"/>
</dbReference>
<name>A0A4Z1ILR9_9HELO</name>
<dbReference type="AlphaFoldDB" id="A0A4Z1ILR9"/>
<gene>
    <name evidence="1" type="ORF">BOTNAR_0150g00120</name>
</gene>
<comment type="caution">
    <text evidence="1">The sequence shown here is derived from an EMBL/GenBank/DDBJ whole genome shotgun (WGS) entry which is preliminary data.</text>
</comment>
<evidence type="ECO:0000313" key="2">
    <source>
        <dbReference type="Proteomes" id="UP000297452"/>
    </source>
</evidence>
<dbReference type="EMBL" id="PQXJ01000150">
    <property type="protein sequence ID" value="TGO60160.1"/>
    <property type="molecule type" value="Genomic_DNA"/>
</dbReference>
<protein>
    <submittedName>
        <fullName evidence="1">Uncharacterized protein</fullName>
    </submittedName>
</protein>
<keyword evidence="2" id="KW-1185">Reference proteome</keyword>
<organism evidence="1 2">
    <name type="scientific">Botryotinia narcissicola</name>
    <dbReference type="NCBI Taxonomy" id="278944"/>
    <lineage>
        <taxon>Eukaryota</taxon>
        <taxon>Fungi</taxon>
        <taxon>Dikarya</taxon>
        <taxon>Ascomycota</taxon>
        <taxon>Pezizomycotina</taxon>
        <taxon>Leotiomycetes</taxon>
        <taxon>Helotiales</taxon>
        <taxon>Sclerotiniaceae</taxon>
        <taxon>Botryotinia</taxon>
    </lineage>
</organism>
<evidence type="ECO:0000313" key="1">
    <source>
        <dbReference type="EMBL" id="TGO60160.1"/>
    </source>
</evidence>
<reference evidence="1 2" key="1">
    <citation type="submission" date="2017-12" db="EMBL/GenBank/DDBJ databases">
        <title>Comparative genomics of Botrytis spp.</title>
        <authorList>
            <person name="Valero-Jimenez C.A."/>
            <person name="Tapia P."/>
            <person name="Veloso J."/>
            <person name="Silva-Moreno E."/>
            <person name="Staats M."/>
            <person name="Valdes J.H."/>
            <person name="Van Kan J.A.L."/>
        </authorList>
    </citation>
    <scope>NUCLEOTIDE SEQUENCE [LARGE SCALE GENOMIC DNA]</scope>
    <source>
        <strain evidence="1 2">MUCL2120</strain>
    </source>
</reference>
<accession>A0A4Z1ILR9</accession>